<protein>
    <recommendedName>
        <fullName evidence="2">LysM domain-containing protein</fullName>
    </recommendedName>
</protein>
<accession>A0A2M9CCH5</accession>
<evidence type="ECO:0000313" key="4">
    <source>
        <dbReference type="Proteomes" id="UP000231693"/>
    </source>
</evidence>
<feature type="chain" id="PRO_5014954973" description="LysM domain-containing protein" evidence="1">
    <location>
        <begin position="23"/>
        <end position="88"/>
    </location>
</feature>
<dbReference type="Pfam" id="PF01476">
    <property type="entry name" value="LysM"/>
    <property type="match status" value="1"/>
</dbReference>
<organism evidence="3 4">
    <name type="scientific">Sediminihabitans luteus</name>
    <dbReference type="NCBI Taxonomy" id="1138585"/>
    <lineage>
        <taxon>Bacteria</taxon>
        <taxon>Bacillati</taxon>
        <taxon>Actinomycetota</taxon>
        <taxon>Actinomycetes</taxon>
        <taxon>Micrococcales</taxon>
        <taxon>Cellulomonadaceae</taxon>
        <taxon>Sediminihabitans</taxon>
    </lineage>
</organism>
<sequence>MFSAIAIVVLALAFLGAGRAVAGDVPEPTEVRQVLVEPGQTLWGLASGVTRPGADVRDTVAYLLELNALQGAELQVGQSVLVPAGLVG</sequence>
<dbReference type="EMBL" id="PGFE01000006">
    <property type="protein sequence ID" value="PJJ69058.1"/>
    <property type="molecule type" value="Genomic_DNA"/>
</dbReference>
<comment type="caution">
    <text evidence="3">The sequence shown here is derived from an EMBL/GenBank/DDBJ whole genome shotgun (WGS) entry which is preliminary data.</text>
</comment>
<dbReference type="Proteomes" id="UP000231693">
    <property type="component" value="Unassembled WGS sequence"/>
</dbReference>
<evidence type="ECO:0000313" key="3">
    <source>
        <dbReference type="EMBL" id="PJJ69058.1"/>
    </source>
</evidence>
<keyword evidence="1" id="KW-0732">Signal</keyword>
<keyword evidence="4" id="KW-1185">Reference proteome</keyword>
<evidence type="ECO:0000259" key="2">
    <source>
        <dbReference type="Pfam" id="PF01476"/>
    </source>
</evidence>
<gene>
    <name evidence="3" type="ORF">CLV28_2867</name>
</gene>
<proteinExistence type="predicted"/>
<feature type="signal peptide" evidence="1">
    <location>
        <begin position="1"/>
        <end position="22"/>
    </location>
</feature>
<dbReference type="InterPro" id="IPR018392">
    <property type="entry name" value="LysM"/>
</dbReference>
<dbReference type="AlphaFoldDB" id="A0A2M9CCH5"/>
<reference evidence="3 4" key="1">
    <citation type="submission" date="2017-11" db="EMBL/GenBank/DDBJ databases">
        <title>Genomic Encyclopedia of Archaeal and Bacterial Type Strains, Phase II (KMG-II): From Individual Species to Whole Genera.</title>
        <authorList>
            <person name="Goeker M."/>
        </authorList>
    </citation>
    <scope>NUCLEOTIDE SEQUENCE [LARGE SCALE GENOMIC DNA]</scope>
    <source>
        <strain evidence="3 4">DSM 25478</strain>
    </source>
</reference>
<dbReference type="InterPro" id="IPR036779">
    <property type="entry name" value="LysM_dom_sf"/>
</dbReference>
<name>A0A2M9CCH5_9CELL</name>
<evidence type="ECO:0000256" key="1">
    <source>
        <dbReference type="SAM" id="SignalP"/>
    </source>
</evidence>
<feature type="domain" description="LysM" evidence="2">
    <location>
        <begin position="36"/>
        <end position="83"/>
    </location>
</feature>
<dbReference type="Gene3D" id="3.10.350.10">
    <property type="entry name" value="LysM domain"/>
    <property type="match status" value="1"/>
</dbReference>